<comment type="cofactor">
    <cofactor evidence="1">
        <name>heme b</name>
        <dbReference type="ChEBI" id="CHEBI:60344"/>
    </cofactor>
</comment>
<dbReference type="SMART" id="SM00665">
    <property type="entry name" value="B561"/>
    <property type="match status" value="1"/>
</dbReference>
<feature type="transmembrane region" description="Helical" evidence="12">
    <location>
        <begin position="141"/>
        <end position="164"/>
    </location>
</feature>
<dbReference type="CDD" id="cd08761">
    <property type="entry name" value="Cyt_b561_CYB561D2_like"/>
    <property type="match status" value="1"/>
</dbReference>
<evidence type="ECO:0000256" key="8">
    <source>
        <dbReference type="ARBA" id="ARBA00022989"/>
    </source>
</evidence>
<feature type="region of interest" description="Disordered" evidence="11">
    <location>
        <begin position="1"/>
        <end position="24"/>
    </location>
</feature>
<evidence type="ECO:0000256" key="2">
    <source>
        <dbReference type="ARBA" id="ARBA00004141"/>
    </source>
</evidence>
<keyword evidence="9" id="KW-0408">Iron</keyword>
<feature type="transmembrane region" description="Helical" evidence="12">
    <location>
        <begin position="76"/>
        <end position="97"/>
    </location>
</feature>
<keyword evidence="3" id="KW-0813">Transport</keyword>
<evidence type="ECO:0000256" key="11">
    <source>
        <dbReference type="SAM" id="MobiDB-lite"/>
    </source>
</evidence>
<feature type="domain" description="Cytochrome b561" evidence="13">
    <location>
        <begin position="35"/>
        <end position="239"/>
    </location>
</feature>
<comment type="caution">
    <text evidence="14">The sequence shown here is derived from an EMBL/GenBank/DDBJ whole genome shotgun (WGS) entry which is preliminary data.</text>
</comment>
<evidence type="ECO:0000256" key="1">
    <source>
        <dbReference type="ARBA" id="ARBA00001970"/>
    </source>
</evidence>
<organism evidence="14 15">
    <name type="scientific">Diplogelasinospora grovesii</name>
    <dbReference type="NCBI Taxonomy" id="303347"/>
    <lineage>
        <taxon>Eukaryota</taxon>
        <taxon>Fungi</taxon>
        <taxon>Dikarya</taxon>
        <taxon>Ascomycota</taxon>
        <taxon>Pezizomycotina</taxon>
        <taxon>Sordariomycetes</taxon>
        <taxon>Sordariomycetidae</taxon>
        <taxon>Sordariales</taxon>
        <taxon>Diplogelasinosporaceae</taxon>
        <taxon>Diplogelasinospora</taxon>
    </lineage>
</organism>
<evidence type="ECO:0000256" key="12">
    <source>
        <dbReference type="SAM" id="Phobius"/>
    </source>
</evidence>
<dbReference type="InterPro" id="IPR045150">
    <property type="entry name" value="CYB561D1/2"/>
</dbReference>
<dbReference type="GO" id="GO:0046872">
    <property type="term" value="F:metal ion binding"/>
    <property type="evidence" value="ECO:0007669"/>
    <property type="project" value="UniProtKB-KW"/>
</dbReference>
<name>A0AAN6NGV9_9PEZI</name>
<sequence>MSSPTASEHENHAPTETEPLLGRPGDALQKPDAPLIHNLWLGTGWIAQVGGLLLLGVVWAAVFTHPLLPLVSPHPLLQSFGIFMLLQAILVLQPTYTPETKLHGQRAHASFHLFSFLLFAAGITIIEVNKGTNSMAHFHSVHAYLGVITGAVLLVQYIFGFLMWGVPGVFGGVEKAKALWKYHRYSGYLLLVLVLATVTSATKTDYSKGVLDIKTWSVLIADALILIGVLPRIQLAKLGIQRPAATATTALQG</sequence>
<dbReference type="PANTHER" id="PTHR15422:SF45">
    <property type="entry name" value="CYTOCHROME B561 DOMAIN-CONTAINING PROTEIN"/>
    <property type="match status" value="1"/>
</dbReference>
<evidence type="ECO:0000256" key="3">
    <source>
        <dbReference type="ARBA" id="ARBA00022448"/>
    </source>
</evidence>
<evidence type="ECO:0000256" key="10">
    <source>
        <dbReference type="ARBA" id="ARBA00023136"/>
    </source>
</evidence>
<dbReference type="GO" id="GO:0016020">
    <property type="term" value="C:membrane"/>
    <property type="evidence" value="ECO:0007669"/>
    <property type="project" value="UniProtKB-SubCell"/>
</dbReference>
<reference evidence="15" key="1">
    <citation type="journal article" date="2023" name="Mol. Phylogenet. Evol.">
        <title>Genome-scale phylogeny and comparative genomics of the fungal order Sordariales.</title>
        <authorList>
            <person name="Hensen N."/>
            <person name="Bonometti L."/>
            <person name="Westerberg I."/>
            <person name="Brannstrom I.O."/>
            <person name="Guillou S."/>
            <person name="Cros-Aarteil S."/>
            <person name="Calhoun S."/>
            <person name="Haridas S."/>
            <person name="Kuo A."/>
            <person name="Mondo S."/>
            <person name="Pangilinan J."/>
            <person name="Riley R."/>
            <person name="LaButti K."/>
            <person name="Andreopoulos B."/>
            <person name="Lipzen A."/>
            <person name="Chen C."/>
            <person name="Yan M."/>
            <person name="Daum C."/>
            <person name="Ng V."/>
            <person name="Clum A."/>
            <person name="Steindorff A."/>
            <person name="Ohm R.A."/>
            <person name="Martin F."/>
            <person name="Silar P."/>
            <person name="Natvig D.O."/>
            <person name="Lalanne C."/>
            <person name="Gautier V."/>
            <person name="Ament-Velasquez S.L."/>
            <person name="Kruys A."/>
            <person name="Hutchinson M.I."/>
            <person name="Powell A.J."/>
            <person name="Barry K."/>
            <person name="Miller A.N."/>
            <person name="Grigoriev I.V."/>
            <person name="Debuchy R."/>
            <person name="Gladieux P."/>
            <person name="Hiltunen Thoren M."/>
            <person name="Johannesson H."/>
        </authorList>
    </citation>
    <scope>NUCLEOTIDE SEQUENCE [LARGE SCALE GENOMIC DNA]</scope>
    <source>
        <strain evidence="15">CBS 340.73</strain>
    </source>
</reference>
<evidence type="ECO:0000256" key="9">
    <source>
        <dbReference type="ARBA" id="ARBA00023004"/>
    </source>
</evidence>
<feature type="transmembrane region" description="Helical" evidence="12">
    <location>
        <begin position="185"/>
        <end position="201"/>
    </location>
</feature>
<feature type="transmembrane region" description="Helical" evidence="12">
    <location>
        <begin position="39"/>
        <end position="64"/>
    </location>
</feature>
<dbReference type="InterPro" id="IPR006593">
    <property type="entry name" value="Cyt_b561/ferric_Rdtase_TM"/>
</dbReference>
<dbReference type="Pfam" id="PF03188">
    <property type="entry name" value="Cytochrom_B561"/>
    <property type="match status" value="1"/>
</dbReference>
<comment type="subcellular location">
    <subcellularLocation>
        <location evidence="2">Membrane</location>
        <topology evidence="2">Multi-pass membrane protein</topology>
    </subcellularLocation>
</comment>
<protein>
    <submittedName>
        <fullName evidence="14">Cytochrome b ascorbate-dependent protein 3</fullName>
    </submittedName>
</protein>
<keyword evidence="8 12" id="KW-1133">Transmembrane helix</keyword>
<evidence type="ECO:0000256" key="4">
    <source>
        <dbReference type="ARBA" id="ARBA00022617"/>
    </source>
</evidence>
<dbReference type="GO" id="GO:0140575">
    <property type="term" value="F:transmembrane monodehydroascorbate reductase activity"/>
    <property type="evidence" value="ECO:0007669"/>
    <property type="project" value="InterPro"/>
</dbReference>
<keyword evidence="7" id="KW-0249">Electron transport</keyword>
<keyword evidence="10 12" id="KW-0472">Membrane</keyword>
<keyword evidence="5 12" id="KW-0812">Transmembrane</keyword>
<keyword evidence="4" id="KW-0349">Heme</keyword>
<feature type="transmembrane region" description="Helical" evidence="12">
    <location>
        <begin position="213"/>
        <end position="233"/>
    </location>
</feature>
<feature type="transmembrane region" description="Helical" evidence="12">
    <location>
        <begin position="109"/>
        <end position="129"/>
    </location>
</feature>
<evidence type="ECO:0000256" key="7">
    <source>
        <dbReference type="ARBA" id="ARBA00022982"/>
    </source>
</evidence>
<dbReference type="EMBL" id="MU853765">
    <property type="protein sequence ID" value="KAK3943467.1"/>
    <property type="molecule type" value="Genomic_DNA"/>
</dbReference>
<keyword evidence="15" id="KW-1185">Reference proteome</keyword>
<gene>
    <name evidence="14" type="ORF">QBC46DRAFT_377111</name>
</gene>
<evidence type="ECO:0000256" key="5">
    <source>
        <dbReference type="ARBA" id="ARBA00022692"/>
    </source>
</evidence>
<evidence type="ECO:0000313" key="15">
    <source>
        <dbReference type="Proteomes" id="UP001303473"/>
    </source>
</evidence>
<dbReference type="PANTHER" id="PTHR15422">
    <property type="entry name" value="OS05G0565100 PROTEIN"/>
    <property type="match status" value="1"/>
</dbReference>
<proteinExistence type="predicted"/>
<accession>A0AAN6NGV9</accession>
<dbReference type="AlphaFoldDB" id="A0AAN6NGV9"/>
<evidence type="ECO:0000259" key="13">
    <source>
        <dbReference type="PROSITE" id="PS50939"/>
    </source>
</evidence>
<keyword evidence="6" id="KW-0479">Metal-binding</keyword>
<dbReference type="Proteomes" id="UP001303473">
    <property type="component" value="Unassembled WGS sequence"/>
</dbReference>
<dbReference type="Gene3D" id="1.20.120.1770">
    <property type="match status" value="1"/>
</dbReference>
<dbReference type="PROSITE" id="PS50939">
    <property type="entry name" value="CYTOCHROME_B561"/>
    <property type="match status" value="1"/>
</dbReference>
<evidence type="ECO:0000313" key="14">
    <source>
        <dbReference type="EMBL" id="KAK3943467.1"/>
    </source>
</evidence>
<evidence type="ECO:0000256" key="6">
    <source>
        <dbReference type="ARBA" id="ARBA00022723"/>
    </source>
</evidence>